<dbReference type="AlphaFoldDB" id="A0A6M3M3P5"/>
<dbReference type="EMBL" id="MT143725">
    <property type="protein sequence ID" value="QJB01694.1"/>
    <property type="molecule type" value="Genomic_DNA"/>
</dbReference>
<gene>
    <name evidence="1" type="ORF">MM171B02122_0007</name>
</gene>
<proteinExistence type="predicted"/>
<accession>A0A6M3M3P5</accession>
<evidence type="ECO:0000313" key="1">
    <source>
        <dbReference type="EMBL" id="QJB01694.1"/>
    </source>
</evidence>
<organism evidence="1">
    <name type="scientific">viral metagenome</name>
    <dbReference type="NCBI Taxonomy" id="1070528"/>
    <lineage>
        <taxon>unclassified sequences</taxon>
        <taxon>metagenomes</taxon>
        <taxon>organismal metagenomes</taxon>
    </lineage>
</organism>
<reference evidence="1" key="1">
    <citation type="submission" date="2020-03" db="EMBL/GenBank/DDBJ databases">
        <title>The deep terrestrial virosphere.</title>
        <authorList>
            <person name="Holmfeldt K."/>
            <person name="Nilsson E."/>
            <person name="Simone D."/>
            <person name="Lopez-Fernandez M."/>
            <person name="Wu X."/>
            <person name="de Brujin I."/>
            <person name="Lundin D."/>
            <person name="Andersson A."/>
            <person name="Bertilsson S."/>
            <person name="Dopson M."/>
        </authorList>
    </citation>
    <scope>NUCLEOTIDE SEQUENCE</scope>
    <source>
        <strain evidence="1">MM171B02122</strain>
    </source>
</reference>
<sequence length="297" mass="33585">MRTKKIGTVILAMVMLMLVMPAVGVQAALPPPPSEEDYIEHAVAYMQLRHIELSTLNASEWSFDVELDLDWLILKIADTDADGSGLDYEFVWEGKVIALWNIFKHRWMWTVLEHYYYFEDYPDIVVNKIGPGTTNPAPGTYHVKAGNSYKFTAKTGISEDEYIRFIFIKWTIDDGSMVTEELGEVLRGTAATDLAITAIFEAKQLVRGATVYEDGLNPGIMWQNDHQLLSMDRLKGASEVSVTIINGSITLYSKTFHTQYPSFAIYFRPESVKNAYTIEVTATNADGDYDPNWHLSE</sequence>
<name>A0A6M3M3P5_9ZZZZ</name>
<protein>
    <submittedName>
        <fullName evidence="1">Uncharacterized protein</fullName>
    </submittedName>
</protein>